<dbReference type="Gene3D" id="1.20.58.60">
    <property type="match status" value="1"/>
</dbReference>
<gene>
    <name evidence="1" type="ORF">ASIM_LOCUS8543</name>
</gene>
<dbReference type="AlphaFoldDB" id="A0A3P6P7Z3"/>
<reference evidence="1 2" key="1">
    <citation type="submission" date="2018-11" db="EMBL/GenBank/DDBJ databases">
        <authorList>
            <consortium name="Pathogen Informatics"/>
        </authorList>
    </citation>
    <scope>NUCLEOTIDE SEQUENCE [LARGE SCALE GENOMIC DNA]</scope>
</reference>
<organism evidence="1 2">
    <name type="scientific">Anisakis simplex</name>
    <name type="common">Herring worm</name>
    <dbReference type="NCBI Taxonomy" id="6269"/>
    <lineage>
        <taxon>Eukaryota</taxon>
        <taxon>Metazoa</taxon>
        <taxon>Ecdysozoa</taxon>
        <taxon>Nematoda</taxon>
        <taxon>Chromadorea</taxon>
        <taxon>Rhabditida</taxon>
        <taxon>Spirurina</taxon>
        <taxon>Ascaridomorpha</taxon>
        <taxon>Ascaridoidea</taxon>
        <taxon>Anisakidae</taxon>
        <taxon>Anisakis</taxon>
        <taxon>Anisakis simplex complex</taxon>
    </lineage>
</organism>
<accession>A0A3P6P7Z3</accession>
<sequence length="63" mass="7160">MRQVFAEKANTVGPWLERQLESVLSIGMGGRGSLENAITQLKNIQQQVHFRLKFCVVLLTDIF</sequence>
<name>A0A3P6P7Z3_ANISI</name>
<dbReference type="Proteomes" id="UP000267096">
    <property type="component" value="Unassembled WGS sequence"/>
</dbReference>
<dbReference type="EMBL" id="UYRR01023503">
    <property type="protein sequence ID" value="VDK32682.1"/>
    <property type="molecule type" value="Genomic_DNA"/>
</dbReference>
<evidence type="ECO:0000313" key="1">
    <source>
        <dbReference type="EMBL" id="VDK32682.1"/>
    </source>
</evidence>
<keyword evidence="2" id="KW-1185">Reference proteome</keyword>
<proteinExistence type="predicted"/>
<dbReference type="OrthoDB" id="10017054at2759"/>
<evidence type="ECO:0000313" key="2">
    <source>
        <dbReference type="Proteomes" id="UP000267096"/>
    </source>
</evidence>
<protein>
    <submittedName>
        <fullName evidence="1">Uncharacterized protein</fullName>
    </submittedName>
</protein>